<dbReference type="Pfam" id="PF14343">
    <property type="entry name" value="PrcB_C"/>
    <property type="match status" value="1"/>
</dbReference>
<dbReference type="KEGG" id="msil:METEAL_38360"/>
<reference evidence="4" key="1">
    <citation type="journal article" date="2023" name="Int. J. Syst. Evol. Microbiol.">
        <title>Mesoterricola silvestris gen. nov., sp. nov., Mesoterricola sediminis sp. nov., Geothrix oryzae sp. nov., Geothrix edaphica sp. nov., Geothrix rubra sp. nov., and Geothrix limicola sp. nov., six novel members of Acidobacteriota isolated from soils.</title>
        <authorList>
            <person name="Itoh H."/>
            <person name="Sugisawa Y."/>
            <person name="Mise K."/>
            <person name="Xu Z."/>
            <person name="Kuniyasu M."/>
            <person name="Ushijima N."/>
            <person name="Kawano K."/>
            <person name="Kobayashi E."/>
            <person name="Shiratori Y."/>
            <person name="Masuda Y."/>
            <person name="Senoo K."/>
        </authorList>
    </citation>
    <scope>NUCLEOTIDE SEQUENCE [LARGE SCALE GENOMIC DNA]</scope>
    <source>
        <strain evidence="4">W79</strain>
    </source>
</reference>
<dbReference type="InterPro" id="IPR025748">
    <property type="entry name" value="PrcB_C_dom"/>
</dbReference>
<evidence type="ECO:0000313" key="3">
    <source>
        <dbReference type="EMBL" id="BDU74662.1"/>
    </source>
</evidence>
<protein>
    <recommendedName>
        <fullName evidence="2">PrcB C-terminal domain-containing protein</fullName>
    </recommendedName>
</protein>
<feature type="chain" id="PRO_5041388292" description="PrcB C-terminal domain-containing protein" evidence="1">
    <location>
        <begin position="22"/>
        <end position="148"/>
    </location>
</feature>
<feature type="domain" description="PrcB C-terminal" evidence="2">
    <location>
        <begin position="79"/>
        <end position="130"/>
    </location>
</feature>
<organism evidence="3 4">
    <name type="scientific">Mesoterricola silvestris</name>
    <dbReference type="NCBI Taxonomy" id="2927979"/>
    <lineage>
        <taxon>Bacteria</taxon>
        <taxon>Pseudomonadati</taxon>
        <taxon>Acidobacteriota</taxon>
        <taxon>Holophagae</taxon>
        <taxon>Holophagales</taxon>
        <taxon>Holophagaceae</taxon>
        <taxon>Mesoterricola</taxon>
    </lineage>
</organism>
<sequence length="148" mass="15644">MRSPFFIGRALALAVPALALAAAPSTPREAQAARIWRDSFGGKPTPGAEVLGDASAWNAFWRSQNRDTPAFDFTGAVAVVAYGGEKATGGYAVDFLEPTPQGNDLVVTWQVVPPPADAMVPQVLTRPWAVRAFPRPTGGVIVKQVNAD</sequence>
<accession>A0AA48KBT7</accession>
<dbReference type="AlphaFoldDB" id="A0AA48KBT7"/>
<feature type="signal peptide" evidence="1">
    <location>
        <begin position="1"/>
        <end position="21"/>
    </location>
</feature>
<evidence type="ECO:0000259" key="2">
    <source>
        <dbReference type="Pfam" id="PF14343"/>
    </source>
</evidence>
<keyword evidence="4" id="KW-1185">Reference proteome</keyword>
<evidence type="ECO:0000313" key="4">
    <source>
        <dbReference type="Proteomes" id="UP001238179"/>
    </source>
</evidence>
<dbReference type="RefSeq" id="WP_316413337.1">
    <property type="nucleotide sequence ID" value="NZ_AP027080.1"/>
</dbReference>
<dbReference type="Proteomes" id="UP001238179">
    <property type="component" value="Chromosome"/>
</dbReference>
<gene>
    <name evidence="3" type="ORF">METEAL_38360</name>
</gene>
<name>A0AA48KBT7_9BACT</name>
<dbReference type="EMBL" id="AP027080">
    <property type="protein sequence ID" value="BDU74662.1"/>
    <property type="molecule type" value="Genomic_DNA"/>
</dbReference>
<keyword evidence="1" id="KW-0732">Signal</keyword>
<proteinExistence type="predicted"/>
<evidence type="ECO:0000256" key="1">
    <source>
        <dbReference type="SAM" id="SignalP"/>
    </source>
</evidence>